<feature type="domain" description="Carbohydrate kinase PfkB" evidence="14">
    <location>
        <begin position="44"/>
        <end position="354"/>
    </location>
</feature>
<dbReference type="GO" id="GO:0005634">
    <property type="term" value="C:nucleus"/>
    <property type="evidence" value="ECO:0007669"/>
    <property type="project" value="UniProtKB-SubCell"/>
</dbReference>
<sequence>MSTITNQILVTKTSVCCSEVTECIVVGIGNPLLDISVMVDHDYLKKYDLKPNDAIMAEAKHLPLYKEIVEKFSPDYVAGGSVQNTTRVAQWILKKPNVCSYFGCVGNDEFAKILKDKAESDGVNVLYQVTTEKPTGTCAVLLTDGGNNRSLCANLAAAQLFTEDHIHKPECQAVIEKAKLIYSSGFFLAVSPEAMMTLAKHANEKNQMFALNVSAPFVMEFYKKQLEDVLPYVDILFGNQLEAEAFAKFFNLKATSIQEIALEIAKYPKVNKSRARVVVITRGSEPVILVNECKIEEIPVTPLKQEQIVDTNGAGDAFTGGFISQVVRGRPLKECVQCAIYAASHIIQNSGCSFRGPSEFKLAES</sequence>
<keyword evidence="13" id="KW-0539">Nucleus</keyword>
<organism evidence="15 16">
    <name type="scientific">Spodoptera exigua</name>
    <name type="common">Beet armyworm</name>
    <name type="synonym">Noctua fulgens</name>
    <dbReference type="NCBI Taxonomy" id="7107"/>
    <lineage>
        <taxon>Eukaryota</taxon>
        <taxon>Metazoa</taxon>
        <taxon>Ecdysozoa</taxon>
        <taxon>Arthropoda</taxon>
        <taxon>Hexapoda</taxon>
        <taxon>Insecta</taxon>
        <taxon>Pterygota</taxon>
        <taxon>Neoptera</taxon>
        <taxon>Endopterygota</taxon>
        <taxon>Lepidoptera</taxon>
        <taxon>Glossata</taxon>
        <taxon>Ditrysia</taxon>
        <taxon>Noctuoidea</taxon>
        <taxon>Noctuidae</taxon>
        <taxon>Amphipyrinae</taxon>
        <taxon>Spodoptera</taxon>
    </lineage>
</organism>
<evidence type="ECO:0000313" key="16">
    <source>
        <dbReference type="Proteomes" id="UP000814243"/>
    </source>
</evidence>
<dbReference type="FunFam" id="3.40.1190.20:FF:000076">
    <property type="entry name" value="Adenosine kinase"/>
    <property type="match status" value="1"/>
</dbReference>
<accession>A0A922SGE8</accession>
<comment type="pathway">
    <text evidence="1 13">Purine metabolism; AMP biosynthesis via salvage pathway; AMP from adenosine: step 1/1.</text>
</comment>
<gene>
    <name evidence="15" type="ORF">HF086_015547</name>
</gene>
<dbReference type="Gene3D" id="3.40.1190.20">
    <property type="match status" value="1"/>
</dbReference>
<dbReference type="Gene3D" id="3.30.1110.10">
    <property type="match status" value="1"/>
</dbReference>
<dbReference type="InterPro" id="IPR002173">
    <property type="entry name" value="Carboh/pur_kinase_PfkB_CS"/>
</dbReference>
<keyword evidence="4 13" id="KW-0808">Transferase</keyword>
<dbReference type="SUPFAM" id="SSF53613">
    <property type="entry name" value="Ribokinase-like"/>
    <property type="match status" value="1"/>
</dbReference>
<dbReference type="PANTHER" id="PTHR45769">
    <property type="entry name" value="ADENOSINE KINASE"/>
    <property type="match status" value="1"/>
</dbReference>
<evidence type="ECO:0000256" key="9">
    <source>
        <dbReference type="ARBA" id="ARBA00022842"/>
    </source>
</evidence>
<evidence type="ECO:0000256" key="8">
    <source>
        <dbReference type="ARBA" id="ARBA00022840"/>
    </source>
</evidence>
<dbReference type="EMBL" id="JACEFF010000526">
    <property type="protein sequence ID" value="KAH9635973.1"/>
    <property type="molecule type" value="Genomic_DNA"/>
</dbReference>
<evidence type="ECO:0000256" key="4">
    <source>
        <dbReference type="ARBA" id="ARBA00022679"/>
    </source>
</evidence>
<dbReference type="PANTHER" id="PTHR45769:SF3">
    <property type="entry name" value="ADENOSINE KINASE"/>
    <property type="match status" value="1"/>
</dbReference>
<keyword evidence="7 13" id="KW-0418">Kinase</keyword>
<evidence type="ECO:0000259" key="14">
    <source>
        <dbReference type="Pfam" id="PF00294"/>
    </source>
</evidence>
<dbReference type="Pfam" id="PF00294">
    <property type="entry name" value="PfkB"/>
    <property type="match status" value="1"/>
</dbReference>
<evidence type="ECO:0000313" key="15">
    <source>
        <dbReference type="EMBL" id="KAH9635973.1"/>
    </source>
</evidence>
<evidence type="ECO:0000256" key="2">
    <source>
        <dbReference type="ARBA" id="ARBA00010688"/>
    </source>
</evidence>
<dbReference type="AlphaFoldDB" id="A0A922SGE8"/>
<feature type="active site" description="Proton acceptor" evidence="12">
    <location>
        <position position="316"/>
    </location>
</feature>
<comment type="subcellular location">
    <subcellularLocation>
        <location evidence="13">Nucleus</location>
    </subcellularLocation>
</comment>
<evidence type="ECO:0000256" key="5">
    <source>
        <dbReference type="ARBA" id="ARBA00022726"/>
    </source>
</evidence>
<evidence type="ECO:0000256" key="1">
    <source>
        <dbReference type="ARBA" id="ARBA00004801"/>
    </source>
</evidence>
<evidence type="ECO:0000256" key="7">
    <source>
        <dbReference type="ARBA" id="ARBA00022777"/>
    </source>
</evidence>
<comment type="catalytic activity">
    <reaction evidence="10 13">
        <text>adenosine + ATP = AMP + ADP + H(+)</text>
        <dbReference type="Rhea" id="RHEA:20824"/>
        <dbReference type="ChEBI" id="CHEBI:15378"/>
        <dbReference type="ChEBI" id="CHEBI:16335"/>
        <dbReference type="ChEBI" id="CHEBI:30616"/>
        <dbReference type="ChEBI" id="CHEBI:456215"/>
        <dbReference type="ChEBI" id="CHEBI:456216"/>
        <dbReference type="EC" id="2.7.1.20"/>
    </reaction>
</comment>
<comment type="caution">
    <text evidence="15">The sequence shown here is derived from an EMBL/GenBank/DDBJ whole genome shotgun (WGS) entry which is preliminary data.</text>
</comment>
<evidence type="ECO:0000256" key="12">
    <source>
        <dbReference type="PIRSR" id="PIRSR601805-1"/>
    </source>
</evidence>
<dbReference type="EC" id="2.7.1.20" evidence="3 13"/>
<evidence type="ECO:0000256" key="3">
    <source>
        <dbReference type="ARBA" id="ARBA00012119"/>
    </source>
</evidence>
<evidence type="ECO:0000256" key="11">
    <source>
        <dbReference type="ARBA" id="ARBA00068771"/>
    </source>
</evidence>
<comment type="function">
    <text evidence="13">ATP dependent phosphorylation of adenosine and other related nucleoside analogs to monophosphate derivatives.</text>
</comment>
<dbReference type="Proteomes" id="UP000814243">
    <property type="component" value="Unassembled WGS sequence"/>
</dbReference>
<dbReference type="GO" id="GO:0006144">
    <property type="term" value="P:purine nucleobase metabolic process"/>
    <property type="evidence" value="ECO:0007669"/>
    <property type="project" value="TreeGrafter"/>
</dbReference>
<protein>
    <recommendedName>
        <fullName evidence="11 13">Adenosine kinase</fullName>
        <shortName evidence="13">AK</shortName>
        <ecNumber evidence="3 13">2.7.1.20</ecNumber>
    </recommendedName>
    <alternativeName>
        <fullName evidence="13">Adenosine 5'-phosphotransferase</fullName>
    </alternativeName>
</protein>
<dbReference type="GO" id="GO:0004001">
    <property type="term" value="F:adenosine kinase activity"/>
    <property type="evidence" value="ECO:0007669"/>
    <property type="project" value="UniProtKB-UniRule"/>
</dbReference>
<comment type="subunit">
    <text evidence="13">Monomer.</text>
</comment>
<dbReference type="GO" id="GO:0005524">
    <property type="term" value="F:ATP binding"/>
    <property type="evidence" value="ECO:0007669"/>
    <property type="project" value="UniProtKB-UniRule"/>
</dbReference>
<keyword evidence="6 13" id="KW-0547">Nucleotide-binding</keyword>
<evidence type="ECO:0000256" key="13">
    <source>
        <dbReference type="RuleBase" id="RU368116"/>
    </source>
</evidence>
<reference evidence="15" key="1">
    <citation type="journal article" date="2021" name="G3 (Bethesda)">
        <title>Genome and transcriptome analysis of the beet armyworm Spodoptera exigua reveals targets for pest control. .</title>
        <authorList>
            <person name="Simon S."/>
            <person name="Breeschoten T."/>
            <person name="Jansen H.J."/>
            <person name="Dirks R.P."/>
            <person name="Schranz M.E."/>
            <person name="Ros V.I.D."/>
        </authorList>
    </citation>
    <scope>NUCLEOTIDE SEQUENCE</scope>
    <source>
        <strain evidence="15">TB_SE_WUR_2020</strain>
    </source>
</reference>
<dbReference type="InterPro" id="IPR001805">
    <property type="entry name" value="Adenokinase"/>
</dbReference>
<dbReference type="GO" id="GO:0006166">
    <property type="term" value="P:purine ribonucleoside salvage"/>
    <property type="evidence" value="ECO:0007669"/>
    <property type="project" value="UniProtKB-KW"/>
</dbReference>
<dbReference type="PRINTS" id="PR00989">
    <property type="entry name" value="ADENOKINASE"/>
</dbReference>
<comment type="similarity">
    <text evidence="2 13">Belongs to the carbohydrate kinase PfkB family.</text>
</comment>
<keyword evidence="9 13" id="KW-0460">Magnesium</keyword>
<dbReference type="CDD" id="cd01168">
    <property type="entry name" value="adenosine_kinase"/>
    <property type="match status" value="1"/>
</dbReference>
<name>A0A922SGE8_SPOEX</name>
<keyword evidence="5 13" id="KW-0660">Purine salvage</keyword>
<dbReference type="PROSITE" id="PS00584">
    <property type="entry name" value="PFKB_KINASES_2"/>
    <property type="match status" value="1"/>
</dbReference>
<dbReference type="GO" id="GO:0044209">
    <property type="term" value="P:AMP salvage"/>
    <property type="evidence" value="ECO:0007669"/>
    <property type="project" value="UniProtKB-UniRule"/>
</dbReference>
<evidence type="ECO:0000256" key="10">
    <source>
        <dbReference type="ARBA" id="ARBA00051362"/>
    </source>
</evidence>
<keyword evidence="8 13" id="KW-0067">ATP-binding</keyword>
<dbReference type="GO" id="GO:0005829">
    <property type="term" value="C:cytosol"/>
    <property type="evidence" value="ECO:0007669"/>
    <property type="project" value="TreeGrafter"/>
</dbReference>
<dbReference type="InterPro" id="IPR029056">
    <property type="entry name" value="Ribokinase-like"/>
</dbReference>
<proteinExistence type="inferred from homology"/>
<comment type="cofactor">
    <cofactor evidence="13">
        <name>Mg(2+)</name>
        <dbReference type="ChEBI" id="CHEBI:18420"/>
    </cofactor>
    <text evidence="13">Binds 3 Mg(2+) ions per subunit.</text>
</comment>
<evidence type="ECO:0000256" key="6">
    <source>
        <dbReference type="ARBA" id="ARBA00022741"/>
    </source>
</evidence>
<dbReference type="InterPro" id="IPR011611">
    <property type="entry name" value="PfkB_dom"/>
</dbReference>